<accession>U1LVS3</accession>
<dbReference type="AlphaFoldDB" id="U1LVS3"/>
<dbReference type="OrthoDB" id="6313019at2"/>
<gene>
    <name evidence="1" type="ORF">M467_03295</name>
</gene>
<name>U1LVS3_9BACL</name>
<evidence type="ECO:0000313" key="2">
    <source>
        <dbReference type="Proteomes" id="UP000016464"/>
    </source>
</evidence>
<dbReference type="RefSeq" id="WP_021066924.1">
    <property type="nucleotide sequence ID" value="NZ_ATCL01000020.1"/>
</dbReference>
<dbReference type="PATRIC" id="fig|1345023.5.peg.1765"/>
<dbReference type="Proteomes" id="UP000016464">
    <property type="component" value="Unassembled WGS sequence"/>
</dbReference>
<keyword evidence="2" id="KW-1185">Reference proteome</keyword>
<sequence length="148" mass="17075">MTLILPECITGFSYGDCPAPEFDDQSFRTVCFDYARRKGGTCSIILGDSVTPNYDQATITIRGRSIYVLLSRVYPVIGISKYEPFQYEYIDVPELTDLFPDLYQIPSAAELNERFDLSLQPFLNKAERGEIEYWEPETIGNVIFHYWD</sequence>
<proteinExistence type="predicted"/>
<dbReference type="eggNOG" id="ENOG50332RQ">
    <property type="taxonomic scope" value="Bacteria"/>
</dbReference>
<protein>
    <submittedName>
        <fullName evidence="1">Uncharacterized protein</fullName>
    </submittedName>
</protein>
<dbReference type="EMBL" id="ATCL01000020">
    <property type="protein sequence ID" value="ERG66297.1"/>
    <property type="molecule type" value="Genomic_DNA"/>
</dbReference>
<reference evidence="1 2" key="1">
    <citation type="journal article" date="2013" name="Genome Announc.">
        <title>Draft Genome Sequence of Exiguobacterium pavilionensis Strain RW-2, with Wide Thermal, Salinity, and pH Tolerance, Isolated from Modern Freshwater Microbialites.</title>
        <authorList>
            <person name="White R.A.III."/>
            <person name="Grassa C.J."/>
            <person name="Suttle C.A."/>
        </authorList>
    </citation>
    <scope>NUCLEOTIDE SEQUENCE [LARGE SCALE GENOMIC DNA]</scope>
    <source>
        <strain evidence="1 2">RW-2</strain>
    </source>
</reference>
<organism evidence="1 2">
    <name type="scientific">Exiguobacterium chiriqhucha RW-2</name>
    <dbReference type="NCBI Taxonomy" id="1345023"/>
    <lineage>
        <taxon>Bacteria</taxon>
        <taxon>Bacillati</taxon>
        <taxon>Bacillota</taxon>
        <taxon>Bacilli</taxon>
        <taxon>Bacillales</taxon>
        <taxon>Bacillales Family XII. Incertae Sedis</taxon>
        <taxon>Exiguobacterium</taxon>
    </lineage>
</organism>
<dbReference type="STRING" id="1385984.GCA_000702565_02012"/>
<evidence type="ECO:0000313" key="1">
    <source>
        <dbReference type="EMBL" id="ERG66297.1"/>
    </source>
</evidence>
<comment type="caution">
    <text evidence="1">The sequence shown here is derived from an EMBL/GenBank/DDBJ whole genome shotgun (WGS) entry which is preliminary data.</text>
</comment>